<dbReference type="Gene3D" id="1.20.5.510">
    <property type="entry name" value="Single helix bin"/>
    <property type="match status" value="1"/>
</dbReference>
<dbReference type="GO" id="GO:0015979">
    <property type="term" value="P:photosynthesis"/>
    <property type="evidence" value="ECO:0007669"/>
    <property type="project" value="InterPro"/>
</dbReference>
<dbReference type="InterPro" id="IPR036062">
    <property type="entry name" value="PSI_PsaJ_sf"/>
</dbReference>
<dbReference type="EMBL" id="JHEG02000059">
    <property type="protein sequence ID" value="KIE07268.1"/>
    <property type="molecule type" value="Genomic_DNA"/>
</dbReference>
<evidence type="ECO:0000313" key="9">
    <source>
        <dbReference type="EMBL" id="KIE07268.1"/>
    </source>
</evidence>
<evidence type="ECO:0000313" key="8">
    <source>
        <dbReference type="EMBL" id="KAF3889289.1"/>
    </source>
</evidence>
<dbReference type="AlphaFoldDB" id="A0A0C1QTU6"/>
<dbReference type="STRING" id="1479485.DA73_0239745"/>
<dbReference type="RefSeq" id="WP_050046693.1">
    <property type="nucleotide sequence ID" value="NZ_JHEG04000001.1"/>
</dbReference>
<comment type="subcellular location">
    <subcellularLocation>
        <location evidence="1">Cellular thylakoid membrane</location>
        <topology evidence="1">Single-pass membrane protein</topology>
    </subcellularLocation>
</comment>
<name>A0A0C1QTU6_9CYAN</name>
<evidence type="ECO:0000256" key="1">
    <source>
        <dbReference type="ARBA" id="ARBA00004376"/>
    </source>
</evidence>
<comment type="similarity">
    <text evidence="2">Belongs to the PsaJ family.</text>
</comment>
<comment type="caution">
    <text evidence="9">The sequence shown here is derived from an EMBL/GenBank/DDBJ whole genome shotgun (WGS) entry which is preliminary data.</text>
</comment>
<evidence type="ECO:0000313" key="10">
    <source>
        <dbReference type="Proteomes" id="UP000029738"/>
    </source>
</evidence>
<organism evidence="9">
    <name type="scientific">Tolypothrix bouteillei VB521301</name>
    <dbReference type="NCBI Taxonomy" id="1479485"/>
    <lineage>
        <taxon>Bacteria</taxon>
        <taxon>Bacillati</taxon>
        <taxon>Cyanobacteriota</taxon>
        <taxon>Cyanophyceae</taxon>
        <taxon>Nostocales</taxon>
        <taxon>Tolypothrichaceae</taxon>
        <taxon>Tolypothrix</taxon>
    </lineage>
</organism>
<sequence length="49" mass="5695">MQKRNDQTNYFLQYLSLAPVLAVVSVSVAFTTWALFNYVFPDLLFHPMP</sequence>
<reference evidence="8" key="2">
    <citation type="submission" date="2019-11" db="EMBL/GenBank/DDBJ databases">
        <title>Improved Assembly of Tolypothrix boutellei genome.</title>
        <authorList>
            <person name="Sarangi A.N."/>
            <person name="Mukherjee M."/>
            <person name="Ghosh S."/>
            <person name="Singh D."/>
            <person name="Das A."/>
            <person name="Kant S."/>
            <person name="Prusty A."/>
            <person name="Tripathy S."/>
        </authorList>
    </citation>
    <scope>NUCLEOTIDE SEQUENCE</scope>
    <source>
        <strain evidence="8">VB521301</strain>
    </source>
</reference>
<keyword evidence="6 7" id="KW-0472">Membrane</keyword>
<proteinExistence type="inferred from homology"/>
<dbReference type="EMBL" id="JHEG04000001">
    <property type="protein sequence ID" value="KAF3889289.1"/>
    <property type="molecule type" value="Genomic_DNA"/>
</dbReference>
<accession>A0A0C1QTU6</accession>
<evidence type="ECO:0000256" key="3">
    <source>
        <dbReference type="ARBA" id="ARBA00022692"/>
    </source>
</evidence>
<dbReference type="Pfam" id="PF01701">
    <property type="entry name" value="PSI_PsaJ"/>
    <property type="match status" value="1"/>
</dbReference>
<dbReference type="InterPro" id="IPR002615">
    <property type="entry name" value="PSI_PsaJ"/>
</dbReference>
<keyword evidence="5" id="KW-0793">Thylakoid</keyword>
<keyword evidence="3 7" id="KW-0812">Transmembrane</keyword>
<evidence type="ECO:0000256" key="7">
    <source>
        <dbReference type="SAM" id="Phobius"/>
    </source>
</evidence>
<evidence type="ECO:0000256" key="5">
    <source>
        <dbReference type="ARBA" id="ARBA00023078"/>
    </source>
</evidence>
<keyword evidence="4 7" id="KW-1133">Transmembrane helix</keyword>
<evidence type="ECO:0000256" key="6">
    <source>
        <dbReference type="ARBA" id="ARBA00023136"/>
    </source>
</evidence>
<evidence type="ECO:0000256" key="4">
    <source>
        <dbReference type="ARBA" id="ARBA00022989"/>
    </source>
</evidence>
<dbReference type="Proteomes" id="UP000029738">
    <property type="component" value="Unassembled WGS sequence"/>
</dbReference>
<keyword evidence="10" id="KW-1185">Reference proteome</keyword>
<reference evidence="9" key="1">
    <citation type="journal article" date="2015" name="Genome Announc.">
        <title>Draft Genome Sequence of Tolypothrix boutellei Strain VB521301.</title>
        <authorList>
            <person name="Chandrababunaidu M.M."/>
            <person name="Singh D."/>
            <person name="Sen D."/>
            <person name="Bhan S."/>
            <person name="Das S."/>
            <person name="Gupta A."/>
            <person name="Adhikary S.P."/>
            <person name="Tripathy S."/>
        </authorList>
    </citation>
    <scope>NUCLEOTIDE SEQUENCE</scope>
    <source>
        <strain evidence="9">VB521301</strain>
    </source>
</reference>
<dbReference type="GO" id="GO:0031676">
    <property type="term" value="C:plasma membrane-derived thylakoid membrane"/>
    <property type="evidence" value="ECO:0007669"/>
    <property type="project" value="UniProtKB-SubCell"/>
</dbReference>
<gene>
    <name evidence="9" type="ORF">DA73_0239745</name>
    <name evidence="8" type="ORF">DA73_0400030260</name>
</gene>
<feature type="transmembrane region" description="Helical" evidence="7">
    <location>
        <begin position="12"/>
        <end position="40"/>
    </location>
</feature>
<evidence type="ECO:0000256" key="2">
    <source>
        <dbReference type="ARBA" id="ARBA00006318"/>
    </source>
</evidence>
<protein>
    <submittedName>
        <fullName evidence="8 9">PsaJ</fullName>
    </submittedName>
</protein>
<dbReference type="SUPFAM" id="SSF81544">
    <property type="entry name" value="Subunit IX of photosystem I reaction centre, PsaJ"/>
    <property type="match status" value="1"/>
</dbReference>
<dbReference type="GO" id="GO:0009522">
    <property type="term" value="C:photosystem I"/>
    <property type="evidence" value="ECO:0007669"/>
    <property type="project" value="InterPro"/>
</dbReference>